<sequence>MAEIHVTVFGLPKFINRLELSPHRVILARFCTHPGNIIPAHVITARQSNSVPPSSPGSIQSTFHALLHDFLFSHRSSLHCRFRDTFPDPSNVVTGRSRRTITIISAHNLARYPLEPKRDCAKAKSRALVASGRDIPQRTQYREARRNQEEAITSGGNTAAMPGVLRPARGEEKHGKERGRGRIGSGRTRKTREKEDQGGYNFTLHGQKTMAPKAVYYTGAPRSLRLLNPEYSRFGRQPPDSKLEGIIKRTQADVQVSGGDISCGSPQYPIVMNASLYPIDIESFDRLQQLGRSRAQSNLIKDFIKIKDIIFSNIIYDIHYRRLVGSRNIFVRELIARTDLSVERRQTTRQNSTVLSELYRITVGGVGAEKLDTSHATNVTQNDAPRLVKTRGQECGRGREKDLYERMKEEMNKPSWRKDMAREGPLFIAMYTSRDASSRFSRSSSTEKKAKASSHLHRRRHAEWQSKRGGRKWATALNISRSMEEETMCSNGRICFPVKSLNRKHRGIQRTNHVERIFSCTPVDLISVATASSAICIMTNNESALRPYPGFPLLKNDKTITV</sequence>
<dbReference type="AlphaFoldDB" id="E2A5C6"/>
<evidence type="ECO:0000313" key="2">
    <source>
        <dbReference type="EMBL" id="EFN71348.1"/>
    </source>
</evidence>
<keyword evidence="3" id="KW-1185">Reference proteome</keyword>
<dbReference type="EMBL" id="GL436921">
    <property type="protein sequence ID" value="EFN71348.1"/>
    <property type="molecule type" value="Genomic_DNA"/>
</dbReference>
<dbReference type="InParanoid" id="E2A5C6"/>
<evidence type="ECO:0000256" key="1">
    <source>
        <dbReference type="SAM" id="MobiDB-lite"/>
    </source>
</evidence>
<gene>
    <name evidence="2" type="ORF">EAG_06074</name>
</gene>
<organism evidence="3">
    <name type="scientific">Camponotus floridanus</name>
    <name type="common">Florida carpenter ant</name>
    <dbReference type="NCBI Taxonomy" id="104421"/>
    <lineage>
        <taxon>Eukaryota</taxon>
        <taxon>Metazoa</taxon>
        <taxon>Ecdysozoa</taxon>
        <taxon>Arthropoda</taxon>
        <taxon>Hexapoda</taxon>
        <taxon>Insecta</taxon>
        <taxon>Pterygota</taxon>
        <taxon>Neoptera</taxon>
        <taxon>Endopterygota</taxon>
        <taxon>Hymenoptera</taxon>
        <taxon>Apocrita</taxon>
        <taxon>Aculeata</taxon>
        <taxon>Formicoidea</taxon>
        <taxon>Formicidae</taxon>
        <taxon>Formicinae</taxon>
        <taxon>Camponotus</taxon>
    </lineage>
</organism>
<reference evidence="2 3" key="1">
    <citation type="journal article" date="2010" name="Science">
        <title>Genomic comparison of the ants Camponotus floridanus and Harpegnathos saltator.</title>
        <authorList>
            <person name="Bonasio R."/>
            <person name="Zhang G."/>
            <person name="Ye C."/>
            <person name="Mutti N.S."/>
            <person name="Fang X."/>
            <person name="Qin N."/>
            <person name="Donahue G."/>
            <person name="Yang P."/>
            <person name="Li Q."/>
            <person name="Li C."/>
            <person name="Zhang P."/>
            <person name="Huang Z."/>
            <person name="Berger S.L."/>
            <person name="Reinberg D."/>
            <person name="Wang J."/>
            <person name="Liebig J."/>
        </authorList>
    </citation>
    <scope>NUCLEOTIDE SEQUENCE [LARGE SCALE GENOMIC DNA]</scope>
    <source>
        <strain evidence="3">C129</strain>
    </source>
</reference>
<accession>E2A5C6</accession>
<proteinExistence type="predicted"/>
<feature type="compositionally biased region" description="Basic and acidic residues" evidence="1">
    <location>
        <begin position="168"/>
        <end position="180"/>
    </location>
</feature>
<name>E2A5C6_CAMFO</name>
<evidence type="ECO:0000313" key="3">
    <source>
        <dbReference type="Proteomes" id="UP000000311"/>
    </source>
</evidence>
<protein>
    <submittedName>
        <fullName evidence="2">Uncharacterized protein</fullName>
    </submittedName>
</protein>
<feature type="compositionally biased region" description="Basic residues" evidence="1">
    <location>
        <begin position="181"/>
        <end position="191"/>
    </location>
</feature>
<feature type="region of interest" description="Disordered" evidence="1">
    <location>
        <begin position="439"/>
        <end position="458"/>
    </location>
</feature>
<feature type="region of interest" description="Disordered" evidence="1">
    <location>
        <begin position="168"/>
        <end position="204"/>
    </location>
</feature>
<dbReference type="Proteomes" id="UP000000311">
    <property type="component" value="Unassembled WGS sequence"/>
</dbReference>